<proteinExistence type="predicted"/>
<evidence type="ECO:0000259" key="1">
    <source>
        <dbReference type="PROSITE" id="PS50943"/>
    </source>
</evidence>
<feature type="domain" description="HTH cro/C1-type" evidence="1">
    <location>
        <begin position="7"/>
        <end position="61"/>
    </location>
</feature>
<keyword evidence="3" id="KW-1185">Reference proteome</keyword>
<sequence>MSINERLKFIREELNLTQAELGARMGRNQSEISKWETGKQALSSEILDDFIKVTNLSNNHLIYLMRGSESESAFGKEPEPIIIREQFEDAEMQRVIDLFENETELRREFSIISNYPNKQRRKLINNMISILKNERE</sequence>
<dbReference type="SUPFAM" id="SSF47413">
    <property type="entry name" value="lambda repressor-like DNA-binding domains"/>
    <property type="match status" value="1"/>
</dbReference>
<dbReference type="PROSITE" id="PS50943">
    <property type="entry name" value="HTH_CROC1"/>
    <property type="match status" value="1"/>
</dbReference>
<evidence type="ECO:0000313" key="2">
    <source>
        <dbReference type="EMBL" id="QQZ10203.1"/>
    </source>
</evidence>
<dbReference type="RefSeq" id="WP_202779149.1">
    <property type="nucleotide sequence ID" value="NZ_CP065425.1"/>
</dbReference>
<protein>
    <submittedName>
        <fullName evidence="2">Helix-turn-helix domain-containing protein</fullName>
    </submittedName>
</protein>
<dbReference type="InterPro" id="IPR001387">
    <property type="entry name" value="Cro/C1-type_HTH"/>
</dbReference>
<dbReference type="Proteomes" id="UP000595691">
    <property type="component" value="Chromosome"/>
</dbReference>
<dbReference type="InterPro" id="IPR010982">
    <property type="entry name" value="Lambda_DNA-bd_dom_sf"/>
</dbReference>
<evidence type="ECO:0000313" key="3">
    <source>
        <dbReference type="Proteomes" id="UP000595691"/>
    </source>
</evidence>
<dbReference type="EMBL" id="CP065425">
    <property type="protein sequence ID" value="QQZ10203.1"/>
    <property type="molecule type" value="Genomic_DNA"/>
</dbReference>
<dbReference type="CDD" id="cd00093">
    <property type="entry name" value="HTH_XRE"/>
    <property type="match status" value="1"/>
</dbReference>
<organism evidence="2 3">
    <name type="scientific">Heyndrickxia vini</name>
    <dbReference type="NCBI Taxonomy" id="1476025"/>
    <lineage>
        <taxon>Bacteria</taxon>
        <taxon>Bacillati</taxon>
        <taxon>Bacillota</taxon>
        <taxon>Bacilli</taxon>
        <taxon>Bacillales</taxon>
        <taxon>Bacillaceae</taxon>
        <taxon>Heyndrickxia</taxon>
    </lineage>
</organism>
<dbReference type="Pfam" id="PF01381">
    <property type="entry name" value="HTH_3"/>
    <property type="match status" value="1"/>
</dbReference>
<name>A0ABX7E3C7_9BACI</name>
<dbReference type="Gene3D" id="1.10.260.40">
    <property type="entry name" value="lambda repressor-like DNA-binding domains"/>
    <property type="match status" value="1"/>
</dbReference>
<reference evidence="2 3" key="1">
    <citation type="submission" date="2020-11" db="EMBL/GenBank/DDBJ databases">
        <title>Taxonomic evaluation of the Bacillus sporothermodurans group of bacteria based on whole genome sequences.</title>
        <authorList>
            <person name="Fiedler G."/>
            <person name="Herbstmann A.-D."/>
            <person name="Doll E."/>
            <person name="Wenning M."/>
            <person name="Brinks E."/>
            <person name="Kabisch J."/>
            <person name="Breitenwieser F."/>
            <person name="Lappann M."/>
            <person name="Boehnlein C."/>
            <person name="Franz C."/>
        </authorList>
    </citation>
    <scope>NUCLEOTIDE SEQUENCE [LARGE SCALE GENOMIC DNA]</scope>
    <source>
        <strain evidence="2 3">JCM 19841</strain>
    </source>
</reference>
<accession>A0ABX7E3C7</accession>
<dbReference type="SMART" id="SM00530">
    <property type="entry name" value="HTH_XRE"/>
    <property type="match status" value="1"/>
</dbReference>
<gene>
    <name evidence="2" type="ORF">I5776_04395</name>
</gene>